<dbReference type="Proteomes" id="UP000008524">
    <property type="component" value="Chromosome 9"/>
</dbReference>
<dbReference type="GO" id="GO:0006508">
    <property type="term" value="P:proteolysis"/>
    <property type="evidence" value="ECO:0000255"/>
    <property type="project" value="GeneDB"/>
</dbReference>
<dbReference type="GO" id="GO:0016540">
    <property type="term" value="P:protein autoprocessing"/>
    <property type="evidence" value="ECO:0000266"/>
    <property type="project" value="GeneDB"/>
</dbReference>
<dbReference type="GO" id="GO:0031981">
    <property type="term" value="C:nuclear lumen"/>
    <property type="evidence" value="ECO:0000314"/>
    <property type="project" value="GeneDB"/>
</dbReference>
<keyword evidence="6" id="KW-1185">Reference proteome</keyword>
<gene>
    <name evidence="5" type="ORF">Tb09.211.4760</name>
</gene>
<dbReference type="SMR" id="Q38D34"/>
<reference evidence="5 6" key="2">
    <citation type="journal article" date="2005" name="Science">
        <title>The genome of the African trypanosome Trypanosoma brucei.</title>
        <authorList>
            <person name="Berriman M."/>
            <person name="Ghedin E."/>
            <person name="Hertz-Fowler C."/>
            <person name="Blandin G."/>
            <person name="Renauld H."/>
            <person name="Bartholomeu D.C."/>
            <person name="Lennard N.J."/>
            <person name="Caler E."/>
            <person name="Hamlin N.E."/>
            <person name="Haas B."/>
            <person name="Bohme U."/>
            <person name="Hannick L."/>
            <person name="Aslett M.A."/>
            <person name="Shallom J."/>
            <person name="Marcello L."/>
            <person name="Hou L."/>
            <person name="Wickstead B."/>
            <person name="Alsmark U.C."/>
            <person name="Arrowsmith C."/>
            <person name="Atkin R.J."/>
            <person name="Barron A.J."/>
            <person name="Bringaud F."/>
            <person name="Brooks K."/>
            <person name="Carrington M."/>
            <person name="Cherevach I."/>
            <person name="Chillingworth T.J."/>
            <person name="Churcher C."/>
            <person name="Clark L.N."/>
            <person name="Corton C.H."/>
            <person name="Cronin A."/>
            <person name="Davies R.M."/>
            <person name="Doggett J."/>
            <person name="Djikeng A."/>
            <person name="Feldblyum T."/>
            <person name="Field M.C."/>
            <person name="Fraser A."/>
            <person name="Goodhead I."/>
            <person name="Hance Z."/>
            <person name="Harper D."/>
            <person name="Harris B.R."/>
            <person name="Hauser H."/>
            <person name="Hostetler J."/>
            <person name="Ivens A."/>
            <person name="Jagels K."/>
            <person name="Johnson D."/>
            <person name="Johnson J."/>
            <person name="Jones K."/>
            <person name="Kerhornou A.X."/>
            <person name="Koo H."/>
            <person name="Larke N."/>
            <person name="Landfear S."/>
            <person name="Larkin C."/>
            <person name="Leech V."/>
            <person name="Line A."/>
            <person name="Lord A."/>
            <person name="Macleod A."/>
            <person name="Mooney P.J."/>
            <person name="Moule S."/>
            <person name="Martin D.M."/>
            <person name="Morgan G.W."/>
            <person name="Mungall K."/>
            <person name="Norbertczak H."/>
            <person name="Ormond D."/>
            <person name="Pai G."/>
            <person name="Peacock C.S."/>
            <person name="Peterson J."/>
            <person name="Quail M.A."/>
            <person name="Rabbinowitsch E."/>
            <person name="Rajandream M.A."/>
            <person name="Reitter C."/>
            <person name="Salzberg S.L."/>
            <person name="Sanders M."/>
            <person name="Schobel S."/>
            <person name="Sharp S."/>
            <person name="Simmonds M."/>
            <person name="Simpson A.J."/>
            <person name="Tallon L."/>
            <person name="Turner C.M."/>
            <person name="Tait A."/>
            <person name="Tivey A.R."/>
            <person name="Van Aken S."/>
            <person name="Walker D."/>
            <person name="Wanless D."/>
            <person name="Wang S."/>
            <person name="White B."/>
            <person name="White O."/>
            <person name="Whitehead S."/>
            <person name="Woodward J."/>
            <person name="Wortman J."/>
            <person name="Adams M.D."/>
            <person name="Embley T.M."/>
            <person name="Gull K."/>
            <person name="Ullu E."/>
            <person name="Barry J.D."/>
            <person name="Fairlamb A.H."/>
            <person name="Opperdoes F."/>
            <person name="Barrell B.G."/>
            <person name="Donelson J.E."/>
            <person name="Hall N."/>
            <person name="Fraser C.M."/>
            <person name="Melville S.E."/>
            <person name="El-Sayed N.M."/>
        </authorList>
    </citation>
    <scope>NUCLEOTIDE SEQUENCE [LARGE SCALE GENOMIC DNA]</scope>
    <source>
        <strain evidence="5 6">927/4 GUTat10.1</strain>
    </source>
</reference>
<feature type="signal peptide" evidence="3">
    <location>
        <begin position="1"/>
        <end position="18"/>
    </location>
</feature>
<dbReference type="GO" id="GO:0008631">
    <property type="term" value="P:intrinsic apoptotic signaling pathway in response to oxidative stress"/>
    <property type="evidence" value="ECO:0000266"/>
    <property type="project" value="GeneDB"/>
</dbReference>
<feature type="compositionally biased region" description="Low complexity" evidence="2">
    <location>
        <begin position="444"/>
        <end position="461"/>
    </location>
</feature>
<protein>
    <submittedName>
        <fullName evidence="5">Metacaspase 5, putative</fullName>
    </submittedName>
</protein>
<dbReference type="KEGG" id="tbr:Tb09.211.4760"/>
<dbReference type="RefSeq" id="XP_827616.1">
    <property type="nucleotide sequence ID" value="XM_822523.1"/>
</dbReference>
<dbReference type="PaxDb" id="5691-EAN77286"/>
<dbReference type="eggNOG" id="KOG1546">
    <property type="taxonomic scope" value="Eukaryota"/>
</dbReference>
<keyword evidence="3" id="KW-0732">Signal</keyword>
<dbReference type="InterPro" id="IPR029030">
    <property type="entry name" value="Caspase-like_dom_sf"/>
</dbReference>
<dbReference type="PANTHER" id="PTHR48104">
    <property type="entry name" value="METACASPASE-4"/>
    <property type="match status" value="1"/>
</dbReference>
<evidence type="ECO:0000256" key="1">
    <source>
        <dbReference type="ARBA" id="ARBA00009005"/>
    </source>
</evidence>
<reference evidence="5 6" key="1">
    <citation type="journal article" date="2005" name="Science">
        <title>Comparative genomics of trypanosomatid parasitic protozoa.</title>
        <authorList>
            <person name="El-Sayed N.M."/>
            <person name="Myler P.J."/>
            <person name="Blandin G."/>
            <person name="Berriman M."/>
            <person name="Crabtree J."/>
            <person name="Aggarwal G."/>
            <person name="Caler E."/>
            <person name="Renauld H."/>
            <person name="Worthey E.A."/>
            <person name="Hertz-Fowler C."/>
            <person name="Ghedin E."/>
            <person name="Peacock C."/>
            <person name="Bartholomeu D.C."/>
            <person name="Haas B.J."/>
            <person name="Tran A.N."/>
            <person name="Wortman J.R."/>
            <person name="Alsmark U.C."/>
            <person name="Angiuoli S."/>
            <person name="Anupama A."/>
            <person name="Badger J."/>
            <person name="Bringaud F."/>
            <person name="Cadag E."/>
            <person name="Carlton J.M."/>
            <person name="Cerqueira G.C."/>
            <person name="Creasy T."/>
            <person name="Delcher A.L."/>
            <person name="Djikeng A."/>
            <person name="Embley T.M."/>
            <person name="Hauser C."/>
            <person name="Ivens A.C."/>
            <person name="Kummerfeld S.K."/>
            <person name="Pereira-Leal J.B."/>
            <person name="Nilsson D."/>
            <person name="Peterson J."/>
            <person name="Salzberg S.L."/>
            <person name="Shallom J."/>
            <person name="Silva J.C."/>
            <person name="Sundaram J."/>
            <person name="Westenberger S."/>
            <person name="White O."/>
            <person name="Melville S.E."/>
            <person name="Donelson J.E."/>
            <person name="Andersson B."/>
            <person name="Stuart K.D."/>
            <person name="Hall N."/>
        </authorList>
    </citation>
    <scope>NUCLEOTIDE SEQUENCE [LARGE SCALE GENOMIC DNA]</scope>
    <source>
        <strain evidence="5 6">927/4 GUTat10.1</strain>
    </source>
</reference>
<feature type="domain" description="Peptidase C14 caspase" evidence="4">
    <location>
        <begin position="62"/>
        <end position="315"/>
    </location>
</feature>
<accession>Q38D34</accession>
<dbReference type="Gene3D" id="3.40.50.12660">
    <property type="match status" value="1"/>
</dbReference>
<dbReference type="InterPro" id="IPR050452">
    <property type="entry name" value="Metacaspase"/>
</dbReference>
<feature type="chain" id="PRO_5004221987" evidence="3">
    <location>
        <begin position="19"/>
        <end position="500"/>
    </location>
</feature>
<sequence length="500" mass="55443">MDAALALLFGQVATAVLPYVVNSIGRVPRPKRVDVKKAMGEAHQCRPVVPYRAPRPYTEGRVKALFIGINYTGSSAQLGGCVNDVMHMLQTLQRIEFPISECCILVDDRRFPNFTAMPTRENIIKYMAWLVYDVRPGDVLFFHFSGHGAETKGGRDSNEKMDQCLVPLDYDKAGAILDDDLFELMIKGLPAGVRMTAVFDCCHSASLLDLPFAFVAGRNVSSNQRHEMRMVRKDNYSRGDVVMFSGCEDSGTSADVTNTSSFGNGTVAAGGAATQAFTWALLNTTGYSYIDIFMKTREVLRQKGYKQVPQLSSSKPVDLYKQFSLFGPLTMNASLVQHLPQEYVQPWAPHPAYQQPHEATLPASVSQPHSQPVMGIPVASTSNGKSNPGVSDGGRASGEVYPPTQYPSSHPAPQQQAYYQPPQQAYYQPPQQAYYQPPQQAYYQPPQQAYYQPPQQAYYQPEPHHQPAPPPPPKKENKPARPGYPMSYCMKFSQGKPGRK</sequence>
<organism evidence="5 6">
    <name type="scientific">Trypanosoma brucei brucei (strain 927/4 GUTat10.1)</name>
    <dbReference type="NCBI Taxonomy" id="185431"/>
    <lineage>
        <taxon>Eukaryota</taxon>
        <taxon>Discoba</taxon>
        <taxon>Euglenozoa</taxon>
        <taxon>Kinetoplastea</taxon>
        <taxon>Metakinetoplastina</taxon>
        <taxon>Trypanosomatida</taxon>
        <taxon>Trypanosomatidae</taxon>
        <taxon>Trypanosoma</taxon>
    </lineage>
</organism>
<dbReference type="GeneID" id="3661125"/>
<dbReference type="InParanoid" id="Q38D34"/>
<dbReference type="VEuPathDB" id="TriTrypDB:Tb927.9.14220"/>
<dbReference type="SUPFAM" id="SSF52129">
    <property type="entry name" value="Caspase-like"/>
    <property type="match status" value="1"/>
</dbReference>
<proteinExistence type="inferred from homology"/>
<evidence type="ECO:0000259" key="4">
    <source>
        <dbReference type="Pfam" id="PF00656"/>
    </source>
</evidence>
<dbReference type="Pfam" id="PF00656">
    <property type="entry name" value="Peptidase_C14"/>
    <property type="match status" value="1"/>
</dbReference>
<name>Q38D34_TRYB2</name>
<evidence type="ECO:0000256" key="3">
    <source>
        <dbReference type="SAM" id="SignalP"/>
    </source>
</evidence>
<dbReference type="InterPro" id="IPR011600">
    <property type="entry name" value="Pept_C14_caspase"/>
</dbReference>
<dbReference type="OrthoDB" id="3223806at2759"/>
<evidence type="ECO:0000313" key="6">
    <source>
        <dbReference type="Proteomes" id="UP000008524"/>
    </source>
</evidence>
<feature type="compositionally biased region" description="Polar residues" evidence="2">
    <location>
        <begin position="379"/>
        <end position="389"/>
    </location>
</feature>
<comment type="similarity">
    <text evidence="1">Belongs to the peptidase C14B family.</text>
</comment>
<dbReference type="GO" id="GO:0051286">
    <property type="term" value="C:cell tip"/>
    <property type="evidence" value="ECO:0000314"/>
    <property type="project" value="GeneDB"/>
</dbReference>
<evidence type="ECO:0000256" key="2">
    <source>
        <dbReference type="SAM" id="MobiDB-lite"/>
    </source>
</evidence>
<dbReference type="PANTHER" id="PTHR48104:SF30">
    <property type="entry name" value="METACASPASE-1"/>
    <property type="match status" value="1"/>
</dbReference>
<dbReference type="FunCoup" id="Q38D34">
    <property type="interactions" value="212"/>
</dbReference>
<dbReference type="GO" id="GO:0070301">
    <property type="term" value="P:cellular response to hydrogen peroxide"/>
    <property type="evidence" value="ECO:0000266"/>
    <property type="project" value="GeneDB"/>
</dbReference>
<dbReference type="GO" id="GO:0005737">
    <property type="term" value="C:cytoplasm"/>
    <property type="evidence" value="ECO:0000314"/>
    <property type="project" value="GeneDB"/>
</dbReference>
<dbReference type="FunFam" id="3.40.50.12660:FF:000003">
    <property type="entry name" value="Metacaspase MCA2"/>
    <property type="match status" value="1"/>
</dbReference>
<dbReference type="EMBL" id="CM000207">
    <property type="protein sequence ID" value="EAN77286.1"/>
    <property type="molecule type" value="Genomic_DNA"/>
</dbReference>
<dbReference type="AlphaFoldDB" id="Q38D34"/>
<feature type="region of interest" description="Disordered" evidence="2">
    <location>
        <begin position="358"/>
        <end position="419"/>
    </location>
</feature>
<feature type="region of interest" description="Disordered" evidence="2">
    <location>
        <begin position="444"/>
        <end position="500"/>
    </location>
</feature>
<dbReference type="GO" id="GO:0097014">
    <property type="term" value="C:ciliary plasm"/>
    <property type="evidence" value="ECO:0000314"/>
    <property type="project" value="GeneDB"/>
</dbReference>
<dbReference type="OMA" id="EKYDQCL"/>
<evidence type="ECO:0000313" key="5">
    <source>
        <dbReference type="EMBL" id="EAN77286.1"/>
    </source>
</evidence>
<dbReference type="GO" id="GO:0006915">
    <property type="term" value="P:apoptotic process"/>
    <property type="evidence" value="ECO:0000266"/>
    <property type="project" value="GeneDB"/>
</dbReference>
<dbReference type="GO" id="GO:0004197">
    <property type="term" value="F:cysteine-type endopeptidase activity"/>
    <property type="evidence" value="ECO:0000266"/>
    <property type="project" value="GeneDB"/>
</dbReference>
<dbReference type="MEROPS" id="C14.043"/>